<keyword evidence="5" id="KW-1185">Reference proteome</keyword>
<keyword evidence="2" id="KW-0812">Transmembrane</keyword>
<evidence type="ECO:0000256" key="2">
    <source>
        <dbReference type="SAM" id="Phobius"/>
    </source>
</evidence>
<keyword evidence="2" id="KW-1133">Transmembrane helix</keyword>
<dbReference type="Proteomes" id="UP000320653">
    <property type="component" value="Unassembled WGS sequence"/>
</dbReference>
<organism evidence="4 5">
    <name type="scientific">Neorhizobium alkalisoli</name>
    <dbReference type="NCBI Taxonomy" id="528178"/>
    <lineage>
        <taxon>Bacteria</taxon>
        <taxon>Pseudomonadati</taxon>
        <taxon>Pseudomonadota</taxon>
        <taxon>Alphaproteobacteria</taxon>
        <taxon>Hyphomicrobiales</taxon>
        <taxon>Rhizobiaceae</taxon>
        <taxon>Rhizobium/Agrobacterium group</taxon>
        <taxon>Neorhizobium</taxon>
    </lineage>
</organism>
<feature type="region of interest" description="Disordered" evidence="1">
    <location>
        <begin position="164"/>
        <end position="201"/>
    </location>
</feature>
<dbReference type="AlphaFoldDB" id="A0A561QIW6"/>
<name>A0A561QIW6_9HYPH</name>
<proteinExistence type="predicted"/>
<comment type="caution">
    <text evidence="4">The sequence shown here is derived from an EMBL/GenBank/DDBJ whole genome shotgun (WGS) entry which is preliminary data.</text>
</comment>
<evidence type="ECO:0000313" key="4">
    <source>
        <dbReference type="EMBL" id="TWF50310.1"/>
    </source>
</evidence>
<dbReference type="InterPro" id="IPR022584">
    <property type="entry name" value="DUF2937"/>
</dbReference>
<dbReference type="OrthoDB" id="193051at2"/>
<dbReference type="RefSeq" id="WP_145640625.1">
    <property type="nucleotide sequence ID" value="NZ_VIWP01000006.1"/>
</dbReference>
<feature type="region of interest" description="Disordered" evidence="1">
    <location>
        <begin position="206"/>
        <end position="225"/>
    </location>
</feature>
<feature type="chain" id="PRO_5022193321" evidence="3">
    <location>
        <begin position="24"/>
        <end position="225"/>
    </location>
</feature>
<feature type="signal peptide" evidence="3">
    <location>
        <begin position="1"/>
        <end position="23"/>
    </location>
</feature>
<feature type="transmembrane region" description="Helical" evidence="2">
    <location>
        <begin position="137"/>
        <end position="159"/>
    </location>
</feature>
<accession>A0A561QIW6</accession>
<dbReference type="Pfam" id="PF11157">
    <property type="entry name" value="DUF2937"/>
    <property type="match status" value="1"/>
</dbReference>
<keyword evidence="2" id="KW-0472">Membrane</keyword>
<sequence length="225" mass="25161">MLMFGRMLTLAMAMLGGIFFSQAPEFAQQYRQRIGGALDELRAVITRFDNEANRNGLDRQKALELYAASPEQFLRSQGGAMQHNFDRYAVLDQQNRDLQQAPPIAKPFVILRNPDPDLVTNAWRDFNPGVPVTMAGFVWAVVGLIAGWLVAGLFGTASLRRRHVKRGPQRKAGGSISGSPPRQHEIGDNGEKFELTGQAEKADVKRLRDDLFREKGPREIPHHTV</sequence>
<gene>
    <name evidence="4" type="ORF">FHW37_106272</name>
</gene>
<evidence type="ECO:0000256" key="1">
    <source>
        <dbReference type="SAM" id="MobiDB-lite"/>
    </source>
</evidence>
<reference evidence="4 5" key="1">
    <citation type="submission" date="2019-06" db="EMBL/GenBank/DDBJ databases">
        <title>Sorghum-associated microbial communities from plants grown in Nebraska, USA.</title>
        <authorList>
            <person name="Schachtman D."/>
        </authorList>
    </citation>
    <scope>NUCLEOTIDE SEQUENCE [LARGE SCALE GENOMIC DNA]</scope>
    <source>
        <strain evidence="4 5">1225</strain>
    </source>
</reference>
<dbReference type="EMBL" id="VIWP01000006">
    <property type="protein sequence ID" value="TWF50310.1"/>
    <property type="molecule type" value="Genomic_DNA"/>
</dbReference>
<evidence type="ECO:0000256" key="3">
    <source>
        <dbReference type="SAM" id="SignalP"/>
    </source>
</evidence>
<evidence type="ECO:0000313" key="5">
    <source>
        <dbReference type="Proteomes" id="UP000320653"/>
    </source>
</evidence>
<feature type="compositionally biased region" description="Basic and acidic residues" evidence="1">
    <location>
        <begin position="182"/>
        <end position="201"/>
    </location>
</feature>
<protein>
    <submittedName>
        <fullName evidence="4">DUF2937 family protein</fullName>
    </submittedName>
</protein>
<keyword evidence="3" id="KW-0732">Signal</keyword>